<evidence type="ECO:0000313" key="2">
    <source>
        <dbReference type="RefSeq" id="XP_045150242.1"/>
    </source>
</evidence>
<protein>
    <submittedName>
        <fullName evidence="2">A-kinase anchor protein 7</fullName>
    </submittedName>
</protein>
<dbReference type="RefSeq" id="XP_045150242.1">
    <property type="nucleotide sequence ID" value="XM_045294307.1"/>
</dbReference>
<reference evidence="2" key="1">
    <citation type="submission" date="2025-08" db="UniProtKB">
        <authorList>
            <consortium name="RefSeq"/>
        </authorList>
    </citation>
    <scope>IDENTIFICATION</scope>
</reference>
<proteinExistence type="predicted"/>
<name>A0AC55DES0_ECHTE</name>
<keyword evidence="1" id="KW-1185">Reference proteome</keyword>
<dbReference type="Proteomes" id="UP000694863">
    <property type="component" value="Unplaced"/>
</dbReference>
<accession>A0AC55DES0</accession>
<organism evidence="1 2">
    <name type="scientific">Echinops telfairi</name>
    <name type="common">Lesser hedgehog tenrec</name>
    <dbReference type="NCBI Taxonomy" id="9371"/>
    <lineage>
        <taxon>Eukaryota</taxon>
        <taxon>Metazoa</taxon>
        <taxon>Chordata</taxon>
        <taxon>Craniata</taxon>
        <taxon>Vertebrata</taxon>
        <taxon>Euteleostomi</taxon>
        <taxon>Mammalia</taxon>
        <taxon>Eutheria</taxon>
        <taxon>Afrotheria</taxon>
        <taxon>Tenrecidae</taxon>
        <taxon>Tenrecinae</taxon>
        <taxon>Echinops</taxon>
    </lineage>
</organism>
<gene>
    <name evidence="2" type="primary">LOC101660449</name>
</gene>
<sequence length="446" mass="49705">MTVHSEVSEIILLLNFSSVVADVLPINLNTSEENDCIRKEETKKRKKYNAYQPNYFLSIPITNKEITNEVKMLQNKVIQQDKRLAAAMVRDGSLHITLLIMQLLDEDEVNMGIDTLLELKPVIEELLRGKHVILPFQGVDTFGDQVGFVKVAEGGHLDLLLEIAEAAERTFQAKGILAGEHRVYKPHLTFMKLSKAHWLHKKGVKKIDPQLYEKFISHKFGEEMLHRIDLCSMEKEKQSNGYYHCESSIEIAFCDKNDTSGSFAGSVKMETSAPRAGSPLVPTRALHSVSQEIQLGPLGDAHTATALSSQRNFEGNVKSLDLTEFEKKQSWWRKLVGHKKHSTVPQLLIGGATGWCTGFLFQKVGKLAATAVGGGFLLLQLANHTGYIKVDWQRVEKDMKKAQEHLKSPRMPSEVESKTEAVVSFAKKNILATGGFLGGFLLGLAS</sequence>
<evidence type="ECO:0000313" key="1">
    <source>
        <dbReference type="Proteomes" id="UP000694863"/>
    </source>
</evidence>